<proteinExistence type="predicted"/>
<dbReference type="Proteomes" id="UP000214646">
    <property type="component" value="Unassembled WGS sequence"/>
</dbReference>
<gene>
    <name evidence="3" type="ORF">FRUB_06469</name>
</gene>
<feature type="transmembrane region" description="Helical" evidence="1">
    <location>
        <begin position="63"/>
        <end position="82"/>
    </location>
</feature>
<dbReference type="EMBL" id="NIDE01000014">
    <property type="protein sequence ID" value="OWK37349.1"/>
    <property type="molecule type" value="Genomic_DNA"/>
</dbReference>
<keyword evidence="4" id="KW-1185">Reference proteome</keyword>
<keyword evidence="1" id="KW-1133">Transmembrane helix</keyword>
<evidence type="ECO:0000256" key="1">
    <source>
        <dbReference type="SAM" id="Phobius"/>
    </source>
</evidence>
<keyword evidence="1" id="KW-0472">Membrane</keyword>
<evidence type="ECO:0000259" key="2">
    <source>
        <dbReference type="Pfam" id="PF11181"/>
    </source>
</evidence>
<dbReference type="InterPro" id="IPR052948">
    <property type="entry name" value="Low_temp-induced_all0457"/>
</dbReference>
<feature type="domain" description="General stress protein 17M-like" evidence="2">
    <location>
        <begin position="7"/>
        <end position="74"/>
    </location>
</feature>
<name>A0A225DJJ1_9BACT</name>
<dbReference type="PANTHER" id="PTHR36109:SF2">
    <property type="entry name" value="MEMBRANE PROTEIN"/>
    <property type="match status" value="1"/>
</dbReference>
<dbReference type="PANTHER" id="PTHR36109">
    <property type="entry name" value="MEMBRANE PROTEIN-RELATED"/>
    <property type="match status" value="1"/>
</dbReference>
<evidence type="ECO:0000313" key="3">
    <source>
        <dbReference type="EMBL" id="OWK37349.1"/>
    </source>
</evidence>
<sequence length="177" mass="18986">MSKLNSVVAVFDAHDQAESAIRELQADGFDMQKLSIVGKDYHTEEHVVGYYTTGDRMLYWGKLGAFWGGFWGLLLGSGFFWVPGIGQLLVAGPLVMWLVGALEEAAVVGGLSALGAALFSIGVPKNSVVEYETEVKNGKLLLVAHGTPDDVERAKHLLQKTRAKSTAMHAEPVAVGS</sequence>
<reference evidence="4" key="1">
    <citation type="submission" date="2017-06" db="EMBL/GenBank/DDBJ databases">
        <title>Genome analysis of Fimbriiglobus ruber SP5, the first member of the order Planctomycetales with confirmed chitinolytic capability.</title>
        <authorList>
            <person name="Ravin N.V."/>
            <person name="Rakitin A.L."/>
            <person name="Ivanova A.A."/>
            <person name="Beletsky A.V."/>
            <person name="Kulichevskaya I.S."/>
            <person name="Mardanov A.V."/>
            <person name="Dedysh S.N."/>
        </authorList>
    </citation>
    <scope>NUCLEOTIDE SEQUENCE [LARGE SCALE GENOMIC DNA]</scope>
    <source>
        <strain evidence="4">SP5</strain>
    </source>
</reference>
<dbReference type="AlphaFoldDB" id="A0A225DJJ1"/>
<dbReference type="Pfam" id="PF11181">
    <property type="entry name" value="YflT"/>
    <property type="match status" value="1"/>
</dbReference>
<feature type="transmembrane region" description="Helical" evidence="1">
    <location>
        <begin position="94"/>
        <end position="119"/>
    </location>
</feature>
<dbReference type="InterPro" id="IPR025889">
    <property type="entry name" value="GSP17M-like_dom"/>
</dbReference>
<dbReference type="OrthoDB" id="515952at2"/>
<evidence type="ECO:0000313" key="4">
    <source>
        <dbReference type="Proteomes" id="UP000214646"/>
    </source>
</evidence>
<keyword evidence="1" id="KW-0812">Transmembrane</keyword>
<dbReference type="RefSeq" id="WP_088257285.1">
    <property type="nucleotide sequence ID" value="NZ_NIDE01000014.1"/>
</dbReference>
<organism evidence="3 4">
    <name type="scientific">Fimbriiglobus ruber</name>
    <dbReference type="NCBI Taxonomy" id="1908690"/>
    <lineage>
        <taxon>Bacteria</taxon>
        <taxon>Pseudomonadati</taxon>
        <taxon>Planctomycetota</taxon>
        <taxon>Planctomycetia</taxon>
        <taxon>Gemmatales</taxon>
        <taxon>Gemmataceae</taxon>
        <taxon>Fimbriiglobus</taxon>
    </lineage>
</organism>
<accession>A0A225DJJ1</accession>
<comment type="caution">
    <text evidence="3">The sequence shown here is derived from an EMBL/GenBank/DDBJ whole genome shotgun (WGS) entry which is preliminary data.</text>
</comment>
<protein>
    <recommendedName>
        <fullName evidence="2">General stress protein 17M-like domain-containing protein</fullName>
    </recommendedName>
</protein>